<dbReference type="InParanoid" id="K4A010"/>
<organism evidence="2 3">
    <name type="scientific">Setaria italica</name>
    <name type="common">Foxtail millet</name>
    <name type="synonym">Panicum italicum</name>
    <dbReference type="NCBI Taxonomy" id="4555"/>
    <lineage>
        <taxon>Eukaryota</taxon>
        <taxon>Viridiplantae</taxon>
        <taxon>Streptophyta</taxon>
        <taxon>Embryophyta</taxon>
        <taxon>Tracheophyta</taxon>
        <taxon>Spermatophyta</taxon>
        <taxon>Magnoliopsida</taxon>
        <taxon>Liliopsida</taxon>
        <taxon>Poales</taxon>
        <taxon>Poaceae</taxon>
        <taxon>PACMAD clade</taxon>
        <taxon>Panicoideae</taxon>
        <taxon>Panicodae</taxon>
        <taxon>Paniceae</taxon>
        <taxon>Cenchrinae</taxon>
        <taxon>Setaria</taxon>
    </lineage>
</organism>
<evidence type="ECO:0000259" key="1">
    <source>
        <dbReference type="Pfam" id="PF20241"/>
    </source>
</evidence>
<reference evidence="2" key="2">
    <citation type="submission" date="2018-08" db="UniProtKB">
        <authorList>
            <consortium name="EnsemblPlants"/>
        </authorList>
    </citation>
    <scope>IDENTIFICATION</scope>
    <source>
        <strain evidence="2">Yugu1</strain>
    </source>
</reference>
<protein>
    <recommendedName>
        <fullName evidence="1">DUF6598 domain-containing protein</fullName>
    </recommendedName>
</protein>
<dbReference type="PANTHER" id="PTHR33065">
    <property type="entry name" value="OS07G0486400 PROTEIN"/>
    <property type="match status" value="1"/>
</dbReference>
<dbReference type="Proteomes" id="UP000004995">
    <property type="component" value="Unassembled WGS sequence"/>
</dbReference>
<sequence length="306" mass="33685">MEAITRREGLLVEERVDDAKADGWWNWKKTDMVLLGKVATALHLKKIDELDQVNRTRKMAARDLEDQGLVSSDADDEQLPNFARAGSLDGPAPTATRRGVQWPLHVFGMVAVRDSVDRNRNIIFYRTRDDCQTLTEKVELKVKGNVETEDKDLSLLAVPLTCSGGSGSSPFEYTSKLSTMEFMLGEIASSVEATVFVRVTDGSWPDGFRGQFAARTSSIGQEKVILLDFGDGNVTVNADGIMKLSRHVVSVDVSGKLKVSFKAWQDGCKVVEGEVVFTPAKAGRSYGTLRFGSCRMEVLVAWSLIS</sequence>
<dbReference type="STRING" id="4555.K4A010"/>
<accession>K4A010</accession>
<keyword evidence="3" id="KW-1185">Reference proteome</keyword>
<reference evidence="3" key="1">
    <citation type="journal article" date="2012" name="Nat. Biotechnol.">
        <title>Reference genome sequence of the model plant Setaria.</title>
        <authorList>
            <person name="Bennetzen J.L."/>
            <person name="Schmutz J."/>
            <person name="Wang H."/>
            <person name="Percifield R."/>
            <person name="Hawkins J."/>
            <person name="Pontaroli A.C."/>
            <person name="Estep M."/>
            <person name="Feng L."/>
            <person name="Vaughn J.N."/>
            <person name="Grimwood J."/>
            <person name="Jenkins J."/>
            <person name="Barry K."/>
            <person name="Lindquist E."/>
            <person name="Hellsten U."/>
            <person name="Deshpande S."/>
            <person name="Wang X."/>
            <person name="Wu X."/>
            <person name="Mitros T."/>
            <person name="Triplett J."/>
            <person name="Yang X."/>
            <person name="Ye C.Y."/>
            <person name="Mauro-Herrera M."/>
            <person name="Wang L."/>
            <person name="Li P."/>
            <person name="Sharma M."/>
            <person name="Sharma R."/>
            <person name="Ronald P.C."/>
            <person name="Panaud O."/>
            <person name="Kellogg E.A."/>
            <person name="Brutnell T.P."/>
            <person name="Doust A.N."/>
            <person name="Tuskan G.A."/>
            <person name="Rokhsar D."/>
            <person name="Devos K.M."/>
        </authorList>
    </citation>
    <scope>NUCLEOTIDE SEQUENCE [LARGE SCALE GENOMIC DNA]</scope>
    <source>
        <strain evidence="3">cv. Yugu1</strain>
    </source>
</reference>
<dbReference type="EnsemblPlants" id="KQL26683">
    <property type="protein sequence ID" value="KQL26683"/>
    <property type="gene ID" value="SETIT_032195mg"/>
</dbReference>
<dbReference type="AlphaFoldDB" id="K4A010"/>
<dbReference type="eggNOG" id="ENOG502R3B0">
    <property type="taxonomic scope" value="Eukaryota"/>
</dbReference>
<evidence type="ECO:0000313" key="3">
    <source>
        <dbReference type="Proteomes" id="UP000004995"/>
    </source>
</evidence>
<feature type="domain" description="DUF6598" evidence="1">
    <location>
        <begin position="138"/>
        <end position="300"/>
    </location>
</feature>
<dbReference type="EMBL" id="AGNK02001339">
    <property type="status" value="NOT_ANNOTATED_CDS"/>
    <property type="molecule type" value="Genomic_DNA"/>
</dbReference>
<dbReference type="Gramene" id="KQL26683">
    <property type="protein sequence ID" value="KQL26683"/>
    <property type="gene ID" value="SETIT_032195mg"/>
</dbReference>
<dbReference type="Pfam" id="PF20241">
    <property type="entry name" value="DUF6598"/>
    <property type="match status" value="2"/>
</dbReference>
<dbReference type="PANTHER" id="PTHR33065:SF177">
    <property type="entry name" value="OS08G0141000 PROTEIN"/>
    <property type="match status" value="1"/>
</dbReference>
<proteinExistence type="predicted"/>
<feature type="domain" description="DUF6598" evidence="1">
    <location>
        <begin position="96"/>
        <end position="137"/>
    </location>
</feature>
<evidence type="ECO:0000313" key="2">
    <source>
        <dbReference type="EnsemblPlants" id="KQL26683"/>
    </source>
</evidence>
<dbReference type="InterPro" id="IPR046533">
    <property type="entry name" value="DUF6598"/>
</dbReference>
<dbReference type="HOGENOM" id="CLU_030845_0_0_1"/>
<name>K4A010_SETIT</name>